<dbReference type="NCBIfam" id="TIGR01681">
    <property type="entry name" value="HAD-SF-IIIC"/>
    <property type="match status" value="1"/>
</dbReference>
<organism evidence="1 2">
    <name type="scientific">Maudiozyma exigua</name>
    <name type="common">Yeast</name>
    <name type="synonym">Kazachstania exigua</name>
    <dbReference type="NCBI Taxonomy" id="34358"/>
    <lineage>
        <taxon>Eukaryota</taxon>
        <taxon>Fungi</taxon>
        <taxon>Dikarya</taxon>
        <taxon>Ascomycota</taxon>
        <taxon>Saccharomycotina</taxon>
        <taxon>Saccharomycetes</taxon>
        <taxon>Saccharomycetales</taxon>
        <taxon>Saccharomycetaceae</taxon>
        <taxon>Maudiozyma</taxon>
    </lineage>
</organism>
<keyword evidence="2" id="KW-1185">Reference proteome</keyword>
<dbReference type="Proteomes" id="UP000750334">
    <property type="component" value="Unassembled WGS sequence"/>
</dbReference>
<evidence type="ECO:0008006" key="3">
    <source>
        <dbReference type="Google" id="ProtNLM"/>
    </source>
</evidence>
<dbReference type="SFLD" id="SFLDS00003">
    <property type="entry name" value="Haloacid_Dehalogenase"/>
    <property type="match status" value="1"/>
</dbReference>
<dbReference type="AlphaFoldDB" id="A0A9P7BAK2"/>
<reference evidence="1 2" key="1">
    <citation type="submission" date="2020-11" db="EMBL/GenBank/DDBJ databases">
        <title>Kefir isolates.</title>
        <authorList>
            <person name="Marcisauskas S."/>
            <person name="Kim Y."/>
            <person name="Blasche S."/>
        </authorList>
    </citation>
    <scope>NUCLEOTIDE SEQUENCE [LARGE SCALE GENOMIC DNA]</scope>
    <source>
        <strain evidence="1 2">OG2</strain>
    </source>
</reference>
<dbReference type="Pfam" id="PF12689">
    <property type="entry name" value="Acid_PPase"/>
    <property type="match status" value="1"/>
</dbReference>
<dbReference type="InterPro" id="IPR010033">
    <property type="entry name" value="HAD_SF_ppase_IIIC"/>
</dbReference>
<protein>
    <recommendedName>
        <fullName evidence="3">Magnesium-dependent phosphatase-1</fullName>
    </recommendedName>
</protein>
<dbReference type="InterPro" id="IPR036412">
    <property type="entry name" value="HAD-like_sf"/>
</dbReference>
<dbReference type="EMBL" id="PUHR01000030">
    <property type="protein sequence ID" value="KAG0669963.1"/>
    <property type="molecule type" value="Genomic_DNA"/>
</dbReference>
<accession>A0A9P7BAK2</accession>
<dbReference type="OrthoDB" id="2865258at2759"/>
<sequence length="174" mass="20182">MSKYPEVAAFDLDYTVWPCYCDTHLTPPFKPVINTNGEVRTVVDARGYQLSFYKDIPRIIIDLKKNGAKIISASRTWAPEIAKDLLKTFKVDYNGKIVTLGSLFDETEWGERSKIGHIGDALKRLYGDNDLRQYRICLFDDEARNRDVEKHGVKFIYVRDPENGPTWKLYRDNL</sequence>
<dbReference type="InterPro" id="IPR023214">
    <property type="entry name" value="HAD_sf"/>
</dbReference>
<dbReference type="InterPro" id="IPR010036">
    <property type="entry name" value="MDP_1_eu_arc"/>
</dbReference>
<proteinExistence type="predicted"/>
<dbReference type="PANTHER" id="PTHR17901:SF14">
    <property type="entry name" value="MAGNESIUM-DEPENDENT PHOSPHATASE 1"/>
    <property type="match status" value="1"/>
</dbReference>
<dbReference type="SFLD" id="SFLDG01131">
    <property type="entry name" value="C1.5.2:_MDP_Like"/>
    <property type="match status" value="1"/>
</dbReference>
<dbReference type="PANTHER" id="PTHR17901">
    <property type="entry name" value="MAGNESIUM-DEPENDENT PHOSPHATASE 1 MDP1"/>
    <property type="match status" value="1"/>
</dbReference>
<dbReference type="Gene3D" id="3.40.50.1000">
    <property type="entry name" value="HAD superfamily/HAD-like"/>
    <property type="match status" value="1"/>
</dbReference>
<comment type="caution">
    <text evidence="1">The sequence shown here is derived from an EMBL/GenBank/DDBJ whole genome shotgun (WGS) entry which is preliminary data.</text>
</comment>
<name>A0A9P7BAK2_MAUEX</name>
<evidence type="ECO:0000313" key="1">
    <source>
        <dbReference type="EMBL" id="KAG0669963.1"/>
    </source>
</evidence>
<dbReference type="SUPFAM" id="SSF56784">
    <property type="entry name" value="HAD-like"/>
    <property type="match status" value="1"/>
</dbReference>
<dbReference type="NCBIfam" id="TIGR01685">
    <property type="entry name" value="MDP-1"/>
    <property type="match status" value="1"/>
</dbReference>
<gene>
    <name evidence="1" type="ORF">C6P45_003127</name>
</gene>
<dbReference type="SFLD" id="SFLDG01129">
    <property type="entry name" value="C1.5:_HAD__Beta-PGM__Phosphata"/>
    <property type="match status" value="1"/>
</dbReference>
<dbReference type="GO" id="GO:0003993">
    <property type="term" value="F:acid phosphatase activity"/>
    <property type="evidence" value="ECO:0007669"/>
    <property type="project" value="TreeGrafter"/>
</dbReference>
<evidence type="ECO:0000313" key="2">
    <source>
        <dbReference type="Proteomes" id="UP000750334"/>
    </source>
</evidence>